<proteinExistence type="predicted"/>
<name>A0ABR1J7T9_9AGAR</name>
<reference evidence="1 2" key="1">
    <citation type="submission" date="2024-01" db="EMBL/GenBank/DDBJ databases">
        <title>A draft genome for the cacao thread blight pathogen Marasmiellus scandens.</title>
        <authorList>
            <person name="Baruah I.K."/>
            <person name="Leung J."/>
            <person name="Bukari Y."/>
            <person name="Amoako-Attah I."/>
            <person name="Meinhardt L.W."/>
            <person name="Bailey B.A."/>
            <person name="Cohen S.P."/>
        </authorList>
    </citation>
    <scope>NUCLEOTIDE SEQUENCE [LARGE SCALE GENOMIC DNA]</scope>
    <source>
        <strain evidence="1 2">GH-19</strain>
    </source>
</reference>
<evidence type="ECO:0000313" key="2">
    <source>
        <dbReference type="Proteomes" id="UP001498398"/>
    </source>
</evidence>
<evidence type="ECO:0008006" key="3">
    <source>
        <dbReference type="Google" id="ProtNLM"/>
    </source>
</evidence>
<dbReference type="Proteomes" id="UP001498398">
    <property type="component" value="Unassembled WGS sequence"/>
</dbReference>
<keyword evidence="2" id="KW-1185">Reference proteome</keyword>
<organism evidence="1 2">
    <name type="scientific">Marasmiellus scandens</name>
    <dbReference type="NCBI Taxonomy" id="2682957"/>
    <lineage>
        <taxon>Eukaryota</taxon>
        <taxon>Fungi</taxon>
        <taxon>Dikarya</taxon>
        <taxon>Basidiomycota</taxon>
        <taxon>Agaricomycotina</taxon>
        <taxon>Agaricomycetes</taxon>
        <taxon>Agaricomycetidae</taxon>
        <taxon>Agaricales</taxon>
        <taxon>Marasmiineae</taxon>
        <taxon>Omphalotaceae</taxon>
        <taxon>Marasmiellus</taxon>
    </lineage>
</organism>
<sequence length="475" mass="53096">MSAPASDRTSLPQELCDLVLDDLALSNLDSKDARLSDLKACSLVSKGWRMRAAGHLFKSITLPSPAFSEVKWTTKDDNMLSTEQEAELAMQAMVKLRDAVQPGGILSSTSNIVFYVRHITLNFLSSIDILEKALPLLQQIPFAPNQLRGIALDKVILIPSFLSYLSSLLLNNNDSIERLSFHELVLTTHGFSKGLSLIDELAMISNIFPPLPNLEHLYIRDINLDHALESGTSQDYNDSLTTDISARLPRPSPKAITLDIDADLGAFLLGEFLFSPDRAVFDLADTEELNLTHYEYELNAHSRVLLGAEASLRKFSIRVCKKAGAHRSHFYAPSRDTIRRDTEIINHLHRKAPNLTHVAAFLELQYYRTEQFIRGLPEIKNLQSLQAVDIRVEAIVADGSKTESDANWDLVKSRLTQLDESLEKLSLETVSDSFMEIGVVITVKEASLELSKSIVDSCFSRMKSRSSPRFRLVTL</sequence>
<accession>A0ABR1J7T9</accession>
<comment type="caution">
    <text evidence="1">The sequence shown here is derived from an EMBL/GenBank/DDBJ whole genome shotgun (WGS) entry which is preliminary data.</text>
</comment>
<gene>
    <name evidence="1" type="ORF">VKT23_011702</name>
</gene>
<evidence type="ECO:0000313" key="1">
    <source>
        <dbReference type="EMBL" id="KAK7453432.1"/>
    </source>
</evidence>
<protein>
    <recommendedName>
        <fullName evidence="3">F-box domain-containing protein</fullName>
    </recommendedName>
</protein>
<dbReference type="EMBL" id="JBANRG010000026">
    <property type="protein sequence ID" value="KAK7453432.1"/>
    <property type="molecule type" value="Genomic_DNA"/>
</dbReference>